<evidence type="ECO:0000256" key="1">
    <source>
        <dbReference type="SAM" id="SignalP"/>
    </source>
</evidence>
<accession>A0A915YK40</accession>
<dbReference type="RefSeq" id="WP_264789749.1">
    <property type="nucleotide sequence ID" value="NZ_AP026867.1"/>
</dbReference>
<evidence type="ECO:0000313" key="4">
    <source>
        <dbReference type="Proteomes" id="UP001060919"/>
    </source>
</evidence>
<dbReference type="KEGG" id="aup:AsAng_0053150"/>
<proteinExistence type="predicted"/>
<dbReference type="NCBIfam" id="TIGR04183">
    <property type="entry name" value="Por_Secre_tail"/>
    <property type="match status" value="1"/>
</dbReference>
<organism evidence="3 4">
    <name type="scientific">Aureispira anguillae</name>
    <dbReference type="NCBI Taxonomy" id="2864201"/>
    <lineage>
        <taxon>Bacteria</taxon>
        <taxon>Pseudomonadati</taxon>
        <taxon>Bacteroidota</taxon>
        <taxon>Saprospiria</taxon>
        <taxon>Saprospirales</taxon>
        <taxon>Saprospiraceae</taxon>
        <taxon>Aureispira</taxon>
    </lineage>
</organism>
<sequence length="713" mass="76825">MIRSNLMFVCALALASLYSIGANAQTKVWGAGASAGQADGEFQNAFTQTGTAGSYSATTWTALSVFENQSATTSTVNPGAAYWTRSTLGYSQGYYAGNTPMPSPTRTNGVAIFDSGFMDNNGTSAQGTGTSPAGHRGELISPRIDLSGYTDSALVVQFFSEFRDHDITELSVSMSTDDGLTWSTPSDYQILQGSSDPKLIRVLLSNVTAGVANLSQSRVRFTFEGNYYYAMIDDVTIETAPEYDIAWGLPDPNSNLISGSGDFAKIGGNRYQALSNLDPTNTKEWFWGGKVINYGAKTLYPQDSARIYVAIDYYDEVTNAPTFDVYLDTMNIDTLEAGDQVGTPFIEYLRDISFIQNKKGNYRVRYWLTHNKIDGNAANDTVRHTFTITGSGTSYISKARRAASDLRVFASRGMFPANASGVFSAFEYGSVYYFPKGMTNNLRIDSIDFRYQVPNGYTGNASQTVFVNVYKLTDGSGASPSDGLLDSDELLHIGVGTANLTGLGTTVAGGDFALGTVSSLVDPSSGGAMPNLADHGFYYVSVLQNPAVLGGAATFTATTALWIGSDQYNYYMNRLMSRADTVINPSPSMNTDAAGSVSWFADGFGGGYVPSIGIHMPPVYNSTTPIIATNEAAEMSAYPNPTNTILNVEVKFEEATNVQYIMTDVSGRVIFIADSDNVTEETQTFNVEQFPAGVYFITAKTDKGATTQRIIKK</sequence>
<feature type="chain" id="PRO_5037207826" evidence="1">
    <location>
        <begin position="25"/>
        <end position="713"/>
    </location>
</feature>
<feature type="domain" description="Secretion system C-terminal sorting" evidence="2">
    <location>
        <begin position="638"/>
        <end position="711"/>
    </location>
</feature>
<keyword evidence="4" id="KW-1185">Reference proteome</keyword>
<name>A0A915YK40_9BACT</name>
<dbReference type="EMBL" id="AP026867">
    <property type="protein sequence ID" value="BDS14535.1"/>
    <property type="molecule type" value="Genomic_DNA"/>
</dbReference>
<dbReference type="Proteomes" id="UP001060919">
    <property type="component" value="Chromosome"/>
</dbReference>
<dbReference type="InterPro" id="IPR026444">
    <property type="entry name" value="Secre_tail"/>
</dbReference>
<dbReference type="Pfam" id="PF18962">
    <property type="entry name" value="Por_Secre_tail"/>
    <property type="match status" value="1"/>
</dbReference>
<reference evidence="3" key="1">
    <citation type="submission" date="2022-09" db="EMBL/GenBank/DDBJ databases">
        <title>Aureispira anguillicida sp. nov., isolated from Leptocephalus of Japanese eel Anguilla japonica.</title>
        <authorList>
            <person name="Yuasa K."/>
            <person name="Mekata T."/>
            <person name="Ikunari K."/>
        </authorList>
    </citation>
    <scope>NUCLEOTIDE SEQUENCE</scope>
    <source>
        <strain evidence="3">EL160426</strain>
    </source>
</reference>
<evidence type="ECO:0000313" key="3">
    <source>
        <dbReference type="EMBL" id="BDS14535.1"/>
    </source>
</evidence>
<evidence type="ECO:0000259" key="2">
    <source>
        <dbReference type="Pfam" id="PF18962"/>
    </source>
</evidence>
<gene>
    <name evidence="3" type="ORF">AsAng_0053150</name>
</gene>
<keyword evidence="1" id="KW-0732">Signal</keyword>
<dbReference type="AlphaFoldDB" id="A0A915YK40"/>
<protein>
    <submittedName>
        <fullName evidence="3">T9SS type A sorting domain-containing protein</fullName>
    </submittedName>
</protein>
<feature type="signal peptide" evidence="1">
    <location>
        <begin position="1"/>
        <end position="24"/>
    </location>
</feature>